<evidence type="ECO:0000256" key="2">
    <source>
        <dbReference type="ARBA" id="ARBA00022603"/>
    </source>
</evidence>
<evidence type="ECO:0000313" key="6">
    <source>
        <dbReference type="EMBL" id="MBW5893270.1"/>
    </source>
</evidence>
<evidence type="ECO:0000256" key="3">
    <source>
        <dbReference type="ARBA" id="ARBA00022679"/>
    </source>
</evidence>
<dbReference type="GO" id="GO:0008170">
    <property type="term" value="F:N-methyltransferase activity"/>
    <property type="evidence" value="ECO:0007669"/>
    <property type="project" value="InterPro"/>
</dbReference>
<dbReference type="InterPro" id="IPR002941">
    <property type="entry name" value="DNA_methylase_N4/N6"/>
</dbReference>
<dbReference type="SUPFAM" id="SSF53335">
    <property type="entry name" value="S-adenosyl-L-methionine-dependent methyltransferases"/>
    <property type="match status" value="1"/>
</dbReference>
<dbReference type="PANTHER" id="PTHR13370:SF3">
    <property type="entry name" value="TRNA (GUANINE(10)-N2)-METHYLTRANSFERASE HOMOLOG"/>
    <property type="match status" value="1"/>
</dbReference>
<reference evidence="6" key="2">
    <citation type="submission" date="2021-01" db="EMBL/GenBank/DDBJ databases">
        <authorList>
            <person name="Vargas Peralta D."/>
        </authorList>
    </citation>
    <scope>NUCLEOTIDE SEQUENCE</scope>
    <source>
        <strain evidence="6">A3</strain>
    </source>
</reference>
<organism evidence="6 7">
    <name type="scientific">Pectobacterium polaris</name>
    <dbReference type="NCBI Taxonomy" id="2042057"/>
    <lineage>
        <taxon>Bacteria</taxon>
        <taxon>Pseudomonadati</taxon>
        <taxon>Pseudomonadota</taxon>
        <taxon>Gammaproteobacteria</taxon>
        <taxon>Enterobacterales</taxon>
        <taxon>Pectobacteriaceae</taxon>
        <taxon>Pectobacterium</taxon>
    </lineage>
</organism>
<dbReference type="PROSITE" id="PS00092">
    <property type="entry name" value="N6_MTASE"/>
    <property type="match status" value="1"/>
</dbReference>
<dbReference type="PRINTS" id="PR00508">
    <property type="entry name" value="S21N4MTFRASE"/>
</dbReference>
<dbReference type="GO" id="GO:0032259">
    <property type="term" value="P:methylation"/>
    <property type="evidence" value="ECO:0007669"/>
    <property type="project" value="UniProtKB-KW"/>
</dbReference>
<dbReference type="PANTHER" id="PTHR13370">
    <property type="entry name" value="RNA METHYLASE-RELATED"/>
    <property type="match status" value="1"/>
</dbReference>
<comment type="similarity">
    <text evidence="1 4">Belongs to the N(4)/N(6)-methyltransferase family.</text>
</comment>
<dbReference type="EMBL" id="JAESHX010000062">
    <property type="protein sequence ID" value="MBW5893270.1"/>
    <property type="molecule type" value="Genomic_DNA"/>
</dbReference>
<dbReference type="Gene3D" id="3.40.50.150">
    <property type="entry name" value="Vaccinia Virus protein VP39"/>
    <property type="match status" value="1"/>
</dbReference>
<sequence length="356" mass="39266">MYDVLTHGDCLDVLRNMPGNSVDSIVTDPPYGIKFMGKKWDYDVPSQAIWEECLRILKPGGHLLSFAGSRTQHRIAARIEDAGFEIRDMIVFLYETSNIAQALIESLSPDQLKLLDAAFGRDGMLGWVYGSGFPKSHHALKPALEPIILARKPFRKSIVSNVCMHGTGALNISECRIPLAKGESPYDYPNGPGGSEPNHMWRGRSKGDGNIARQGNPNGRWPANLTHDGSDAVLAMFPHTPQQVEISSASRFFYCAKASKKDRGEGNNHMSVKPTELMRYLCLLVTPPGGTVLDPFMGSGSTGKAAAMEGFCFIGIEREVEYVKIARRCIAAARSSMVRSGDAERRSNKYRRVKFL</sequence>
<dbReference type="GO" id="GO:0003677">
    <property type="term" value="F:DNA binding"/>
    <property type="evidence" value="ECO:0007669"/>
    <property type="project" value="InterPro"/>
</dbReference>
<protein>
    <recommendedName>
        <fullName evidence="4">Methyltransferase</fullName>
        <ecNumber evidence="4">2.1.1.-</ecNumber>
    </recommendedName>
</protein>
<reference evidence="6" key="1">
    <citation type="journal article" date="2021" name="bioRxiv">
        <title>Identification of Pectobacterium species isolated from the soft rot of tetecho (Neobuxbaumia tetetzo), a columnar cactus, and associated metagenomics.</title>
        <authorList>
            <person name="Vargas-Peralta D."/>
            <person name="Narvaez-Barragan D.A."/>
            <person name="de Sandozequi A."/>
            <person name="Romero-Gutierrez M.F."/>
            <person name="Segovia L."/>
            <person name="Martinez-Anaya C."/>
            <person name="Alcaraz L.D."/>
            <person name="de la Torre Almaraz R."/>
        </authorList>
    </citation>
    <scope>NUCLEOTIDE SEQUENCE</scope>
    <source>
        <strain evidence="6">A3</strain>
    </source>
</reference>
<dbReference type="GO" id="GO:0009007">
    <property type="term" value="F:site-specific DNA-methyltransferase (adenine-specific) activity"/>
    <property type="evidence" value="ECO:0007669"/>
    <property type="project" value="TreeGrafter"/>
</dbReference>
<accession>A0AAW4P1D8</accession>
<evidence type="ECO:0000313" key="7">
    <source>
        <dbReference type="Proteomes" id="UP000696310"/>
    </source>
</evidence>
<dbReference type="InterPro" id="IPR001091">
    <property type="entry name" value="RM_Methyltransferase"/>
</dbReference>
<gene>
    <name evidence="6" type="ORF">IM880_13715</name>
</gene>
<evidence type="ECO:0000256" key="4">
    <source>
        <dbReference type="RuleBase" id="RU362026"/>
    </source>
</evidence>
<dbReference type="InterPro" id="IPR002052">
    <property type="entry name" value="DNA_methylase_N6_adenine_CS"/>
</dbReference>
<dbReference type="GO" id="GO:0005737">
    <property type="term" value="C:cytoplasm"/>
    <property type="evidence" value="ECO:0007669"/>
    <property type="project" value="TreeGrafter"/>
</dbReference>
<dbReference type="Pfam" id="PF01555">
    <property type="entry name" value="N6_N4_Mtase"/>
    <property type="match status" value="1"/>
</dbReference>
<evidence type="ECO:0000259" key="5">
    <source>
        <dbReference type="Pfam" id="PF01555"/>
    </source>
</evidence>
<dbReference type="InterPro" id="IPR029063">
    <property type="entry name" value="SAM-dependent_MTases_sf"/>
</dbReference>
<comment type="caution">
    <text evidence="6">The sequence shown here is derived from an EMBL/GenBank/DDBJ whole genome shotgun (WGS) entry which is preliminary data.</text>
</comment>
<keyword evidence="3" id="KW-0808">Transferase</keyword>
<dbReference type="AlphaFoldDB" id="A0AAW4P1D8"/>
<evidence type="ECO:0000256" key="1">
    <source>
        <dbReference type="ARBA" id="ARBA00006594"/>
    </source>
</evidence>
<keyword evidence="2" id="KW-0489">Methyltransferase</keyword>
<proteinExistence type="inferred from homology"/>
<dbReference type="Proteomes" id="UP000696310">
    <property type="component" value="Unassembled WGS sequence"/>
</dbReference>
<name>A0AAW4P1D8_9GAMM</name>
<dbReference type="EC" id="2.1.1.-" evidence="4"/>
<dbReference type="RefSeq" id="WP_219680078.1">
    <property type="nucleotide sequence ID" value="NZ_JAESHX010000062.1"/>
</dbReference>
<feature type="domain" description="DNA methylase N-4/N-6" evidence="5">
    <location>
        <begin position="22"/>
        <end position="327"/>
    </location>
</feature>